<dbReference type="InterPro" id="IPR000182">
    <property type="entry name" value="GNAT_dom"/>
</dbReference>
<dbReference type="Pfam" id="PF13302">
    <property type="entry name" value="Acetyltransf_3"/>
    <property type="match status" value="1"/>
</dbReference>
<evidence type="ECO:0000259" key="1">
    <source>
        <dbReference type="PROSITE" id="PS51186"/>
    </source>
</evidence>
<protein>
    <recommendedName>
        <fullName evidence="1">N-acetyltransferase domain-containing protein</fullName>
    </recommendedName>
</protein>
<dbReference type="STRING" id="1891926.Fuma_02922"/>
<name>A0A1P8WGZ6_9PLAN</name>
<reference evidence="2 3" key="1">
    <citation type="journal article" date="2016" name="Front. Microbiol.">
        <title>Fuerstia marisgermanicae gen. nov., sp. nov., an Unusual Member of the Phylum Planctomycetes from the German Wadden Sea.</title>
        <authorList>
            <person name="Kohn T."/>
            <person name="Heuer A."/>
            <person name="Jogler M."/>
            <person name="Vollmers J."/>
            <person name="Boedeker C."/>
            <person name="Bunk B."/>
            <person name="Rast P."/>
            <person name="Borchert D."/>
            <person name="Glockner I."/>
            <person name="Freese H.M."/>
            <person name="Klenk H.P."/>
            <person name="Overmann J."/>
            <person name="Kaster A.K."/>
            <person name="Rohde M."/>
            <person name="Wiegand S."/>
            <person name="Jogler C."/>
        </authorList>
    </citation>
    <scope>NUCLEOTIDE SEQUENCE [LARGE SCALE GENOMIC DNA]</scope>
    <source>
        <strain evidence="2 3">NH11</strain>
    </source>
</reference>
<accession>A0A1P8WGZ6</accession>
<dbReference type="GO" id="GO:0016747">
    <property type="term" value="F:acyltransferase activity, transferring groups other than amino-acyl groups"/>
    <property type="evidence" value="ECO:0007669"/>
    <property type="project" value="InterPro"/>
</dbReference>
<feature type="domain" description="N-acetyltransferase" evidence="1">
    <location>
        <begin position="21"/>
        <end position="173"/>
    </location>
</feature>
<evidence type="ECO:0000313" key="2">
    <source>
        <dbReference type="EMBL" id="APZ93305.1"/>
    </source>
</evidence>
<sequence length="178" mass="19725">MNSTDNKSFSSATSSDVTANIRLRNIEPNDLPLLYEFQLDPEANQLALTHPRSGEAFDEHWEGILCDSSVIVRAIEAGDILAGCISCFKCDGVDSIGYWIGKEFWGRGVATQALNLLLLEVPIRPLHARVAVSNVASIRVLEKCGFREIRRESSPATERYVECEEVVLKLRSTASRIS</sequence>
<dbReference type="KEGG" id="fmr:Fuma_02922"/>
<dbReference type="SUPFAM" id="SSF55729">
    <property type="entry name" value="Acyl-CoA N-acyltransferases (Nat)"/>
    <property type="match status" value="1"/>
</dbReference>
<dbReference type="PANTHER" id="PTHR43328">
    <property type="entry name" value="ACETYLTRANSFERASE-RELATED"/>
    <property type="match status" value="1"/>
</dbReference>
<dbReference type="PROSITE" id="PS51186">
    <property type="entry name" value="GNAT"/>
    <property type="match status" value="1"/>
</dbReference>
<proteinExistence type="predicted"/>
<dbReference type="Proteomes" id="UP000187735">
    <property type="component" value="Chromosome"/>
</dbReference>
<organism evidence="2 3">
    <name type="scientific">Fuerstiella marisgermanici</name>
    <dbReference type="NCBI Taxonomy" id="1891926"/>
    <lineage>
        <taxon>Bacteria</taxon>
        <taxon>Pseudomonadati</taxon>
        <taxon>Planctomycetota</taxon>
        <taxon>Planctomycetia</taxon>
        <taxon>Planctomycetales</taxon>
        <taxon>Planctomycetaceae</taxon>
        <taxon>Fuerstiella</taxon>
    </lineage>
</organism>
<keyword evidence="3" id="KW-1185">Reference proteome</keyword>
<dbReference type="InterPro" id="IPR016181">
    <property type="entry name" value="Acyl_CoA_acyltransferase"/>
</dbReference>
<dbReference type="Gene3D" id="3.40.630.30">
    <property type="match status" value="1"/>
</dbReference>
<dbReference type="RefSeq" id="WP_077024785.1">
    <property type="nucleotide sequence ID" value="NZ_CP017641.1"/>
</dbReference>
<evidence type="ECO:0000313" key="3">
    <source>
        <dbReference type="Proteomes" id="UP000187735"/>
    </source>
</evidence>
<gene>
    <name evidence="2" type="ORF">Fuma_02922</name>
</gene>
<dbReference type="PANTHER" id="PTHR43328:SF1">
    <property type="entry name" value="N-ACETYLTRANSFERASE DOMAIN-CONTAINING PROTEIN"/>
    <property type="match status" value="1"/>
</dbReference>
<dbReference type="EMBL" id="CP017641">
    <property type="protein sequence ID" value="APZ93305.1"/>
    <property type="molecule type" value="Genomic_DNA"/>
</dbReference>
<dbReference type="AlphaFoldDB" id="A0A1P8WGZ6"/>
<dbReference type="OrthoDB" id="275901at2"/>